<keyword evidence="5" id="KW-1185">Reference proteome</keyword>
<evidence type="ECO:0000256" key="2">
    <source>
        <dbReference type="SAM" id="Phobius"/>
    </source>
</evidence>
<evidence type="ECO:0000259" key="3">
    <source>
        <dbReference type="Pfam" id="PF00535"/>
    </source>
</evidence>
<gene>
    <name evidence="4" type="ORF">IC621_01325</name>
</gene>
<evidence type="ECO:0000313" key="5">
    <source>
        <dbReference type="Proteomes" id="UP000626844"/>
    </source>
</evidence>
<keyword evidence="2" id="KW-1133">Transmembrane helix</keyword>
<dbReference type="InterPro" id="IPR029044">
    <property type="entry name" value="Nucleotide-diphossugar_trans"/>
</dbReference>
<dbReference type="Pfam" id="PF00535">
    <property type="entry name" value="Glycos_transf_2"/>
    <property type="match status" value="1"/>
</dbReference>
<feature type="transmembrane region" description="Helical" evidence="2">
    <location>
        <begin position="316"/>
        <end position="333"/>
    </location>
</feature>
<accession>A0A926RW65</accession>
<dbReference type="Proteomes" id="UP000626844">
    <property type="component" value="Unassembled WGS sequence"/>
</dbReference>
<feature type="domain" description="Glycosyltransferase 2-like" evidence="3">
    <location>
        <begin position="6"/>
        <end position="130"/>
    </location>
</feature>
<keyword evidence="2" id="KW-0812">Transmembrane</keyword>
<dbReference type="PANTHER" id="PTHR22916">
    <property type="entry name" value="GLYCOSYLTRANSFERASE"/>
    <property type="match status" value="1"/>
</dbReference>
<dbReference type="AlphaFoldDB" id="A0A926RW65"/>
<dbReference type="SUPFAM" id="SSF53448">
    <property type="entry name" value="Nucleotide-diphospho-sugar transferases"/>
    <property type="match status" value="1"/>
</dbReference>
<comment type="caution">
    <text evidence="4">The sequence shown here is derived from an EMBL/GenBank/DDBJ whole genome shotgun (WGS) entry which is preliminary data.</text>
</comment>
<comment type="similarity">
    <text evidence="1">Belongs to the glycosyltransferase 2 family.</text>
</comment>
<dbReference type="EMBL" id="JACXAI010000001">
    <property type="protein sequence ID" value="MBD1378857.1"/>
    <property type="molecule type" value="Genomic_DNA"/>
</dbReference>
<dbReference type="Gene3D" id="3.90.550.10">
    <property type="entry name" value="Spore Coat Polysaccharide Biosynthesis Protein SpsA, Chain A"/>
    <property type="match status" value="1"/>
</dbReference>
<proteinExistence type="inferred from homology"/>
<protein>
    <submittedName>
        <fullName evidence="4">Glycosyltransferase</fullName>
    </submittedName>
</protein>
<dbReference type="GO" id="GO:0016758">
    <property type="term" value="F:hexosyltransferase activity"/>
    <property type="evidence" value="ECO:0007669"/>
    <property type="project" value="UniProtKB-ARBA"/>
</dbReference>
<name>A0A926RW65_9BACI</name>
<evidence type="ECO:0000313" key="4">
    <source>
        <dbReference type="EMBL" id="MBD1378857.1"/>
    </source>
</evidence>
<reference evidence="4" key="1">
    <citation type="submission" date="2020-09" db="EMBL/GenBank/DDBJ databases">
        <title>A novel bacterium of genus Bacillus, isolated from South China Sea.</title>
        <authorList>
            <person name="Huang H."/>
            <person name="Mo K."/>
            <person name="Hu Y."/>
        </authorList>
    </citation>
    <scope>NUCLEOTIDE SEQUENCE</scope>
    <source>
        <strain evidence="4">IB182487</strain>
    </source>
</reference>
<dbReference type="RefSeq" id="WP_191154939.1">
    <property type="nucleotide sequence ID" value="NZ_JACXAI010000001.1"/>
</dbReference>
<organism evidence="4 5">
    <name type="scientific">Metabacillus arenae</name>
    <dbReference type="NCBI Taxonomy" id="2771434"/>
    <lineage>
        <taxon>Bacteria</taxon>
        <taxon>Bacillati</taxon>
        <taxon>Bacillota</taxon>
        <taxon>Bacilli</taxon>
        <taxon>Bacillales</taxon>
        <taxon>Bacillaceae</taxon>
        <taxon>Metabacillus</taxon>
    </lineage>
</organism>
<keyword evidence="2" id="KW-0472">Membrane</keyword>
<evidence type="ECO:0000256" key="1">
    <source>
        <dbReference type="ARBA" id="ARBA00006739"/>
    </source>
</evidence>
<dbReference type="CDD" id="cd00761">
    <property type="entry name" value="Glyco_tranf_GTA_type"/>
    <property type="match status" value="1"/>
</dbReference>
<sequence length="345" mass="40101">MVPKVSVIVPAYNCENYISSCLESIINQTYSKIEIIIINDGSIDKSEQIIEEYKKKDNRIIYLHQENSGPSEARNKGILTSKGEYLVFIDSDDTVDKRYIELLFKKIISSNADLVCCGYKDYSNYGVKNHTDFDFKDNVSIHSFMEMACNGTGGVLWSKIFKKEIIAKHNLKMDKNIFMSEDLVFVLQYASHCKLFAAIKEYLYNYNRLNQGSISANISINYIKNNILVCEYLEGIFDSVKLKEKKGNQLIVNRIQELVLSIIEQQSIFAKKIGIKKASIKVKEILSIQYIVKYTSEFRSNSFFYKPYIFFIKHKYIKSCVIYGLFLYMLRILKKKLINRKQVEL</sequence>
<dbReference type="InterPro" id="IPR001173">
    <property type="entry name" value="Glyco_trans_2-like"/>
</dbReference>
<dbReference type="PANTHER" id="PTHR22916:SF3">
    <property type="entry name" value="UDP-GLCNAC:BETAGAL BETA-1,3-N-ACETYLGLUCOSAMINYLTRANSFERASE-LIKE PROTEIN 1"/>
    <property type="match status" value="1"/>
</dbReference>